<protein>
    <recommendedName>
        <fullName evidence="5 6">Oligoribonuclease</fullName>
        <ecNumber evidence="6">3.1.-.-</ecNumber>
    </recommendedName>
</protein>
<dbReference type="GO" id="GO:0006259">
    <property type="term" value="P:DNA metabolic process"/>
    <property type="evidence" value="ECO:0007669"/>
    <property type="project" value="UniProtKB-ARBA"/>
</dbReference>
<evidence type="ECO:0000256" key="2">
    <source>
        <dbReference type="ARBA" id="ARBA00022722"/>
    </source>
</evidence>
<dbReference type="Pfam" id="PF00929">
    <property type="entry name" value="RNase_T"/>
    <property type="match status" value="1"/>
</dbReference>
<dbReference type="AlphaFoldDB" id="A0A518CY19"/>
<dbReference type="EMBL" id="CP036290">
    <property type="protein sequence ID" value="QDU84124.1"/>
    <property type="molecule type" value="Genomic_DNA"/>
</dbReference>
<dbReference type="GO" id="GO:0000175">
    <property type="term" value="F:3'-5'-RNA exonuclease activity"/>
    <property type="evidence" value="ECO:0007669"/>
    <property type="project" value="InterPro"/>
</dbReference>
<dbReference type="InterPro" id="IPR013520">
    <property type="entry name" value="Ribonucl_H"/>
</dbReference>
<evidence type="ECO:0000313" key="9">
    <source>
        <dbReference type="Proteomes" id="UP000319342"/>
    </source>
</evidence>
<feature type="active site" evidence="6">
    <location>
        <position position="129"/>
    </location>
</feature>
<dbReference type="InterPro" id="IPR022894">
    <property type="entry name" value="Oligoribonuclease"/>
</dbReference>
<keyword evidence="6" id="KW-0963">Cytoplasm</keyword>
<keyword evidence="4 6" id="KW-0269">Exonuclease</keyword>
<dbReference type="NCBIfam" id="NF003765">
    <property type="entry name" value="PRK05359.1"/>
    <property type="match status" value="1"/>
</dbReference>
<keyword evidence="3 6" id="KW-0378">Hydrolase</keyword>
<organism evidence="8 9">
    <name type="scientific">Rohdeia mirabilis</name>
    <dbReference type="NCBI Taxonomy" id="2528008"/>
    <lineage>
        <taxon>Bacteria</taxon>
        <taxon>Pseudomonadati</taxon>
        <taxon>Planctomycetota</taxon>
        <taxon>Planctomycetia</taxon>
        <taxon>Planctomycetia incertae sedis</taxon>
        <taxon>Rohdeia</taxon>
    </lineage>
</organism>
<dbReference type="Proteomes" id="UP000319342">
    <property type="component" value="Chromosome"/>
</dbReference>
<reference evidence="8 9" key="1">
    <citation type="submission" date="2019-02" db="EMBL/GenBank/DDBJ databases">
        <title>Deep-cultivation of Planctomycetes and their phenomic and genomic characterization uncovers novel biology.</title>
        <authorList>
            <person name="Wiegand S."/>
            <person name="Jogler M."/>
            <person name="Boedeker C."/>
            <person name="Pinto D."/>
            <person name="Vollmers J."/>
            <person name="Rivas-Marin E."/>
            <person name="Kohn T."/>
            <person name="Peeters S.H."/>
            <person name="Heuer A."/>
            <person name="Rast P."/>
            <person name="Oberbeckmann S."/>
            <person name="Bunk B."/>
            <person name="Jeske O."/>
            <person name="Meyerdierks A."/>
            <person name="Storesund J.E."/>
            <person name="Kallscheuer N."/>
            <person name="Luecker S."/>
            <person name="Lage O.M."/>
            <person name="Pohl T."/>
            <person name="Merkel B.J."/>
            <person name="Hornburger P."/>
            <person name="Mueller R.-W."/>
            <person name="Bruemmer F."/>
            <person name="Labrenz M."/>
            <person name="Spormann A.M."/>
            <person name="Op den Camp H."/>
            <person name="Overmann J."/>
            <person name="Amann R."/>
            <person name="Jetten M.S.M."/>
            <person name="Mascher T."/>
            <person name="Medema M.H."/>
            <person name="Devos D.P."/>
            <person name="Kaster A.-K."/>
            <person name="Ovreas L."/>
            <person name="Rohde M."/>
            <person name="Galperin M.Y."/>
            <person name="Jogler C."/>
        </authorList>
    </citation>
    <scope>NUCLEOTIDE SEQUENCE [LARGE SCALE GENOMIC DNA]</scope>
    <source>
        <strain evidence="8 9">Pla163</strain>
    </source>
</reference>
<dbReference type="RefSeq" id="WP_145185074.1">
    <property type="nucleotide sequence ID" value="NZ_CP036290.1"/>
</dbReference>
<proteinExistence type="inferred from homology"/>
<name>A0A518CY19_9BACT</name>
<evidence type="ECO:0000256" key="6">
    <source>
        <dbReference type="HAMAP-Rule" id="MF_00045"/>
    </source>
</evidence>
<dbReference type="EC" id="3.1.-.-" evidence="6"/>
<dbReference type="GO" id="GO:0005737">
    <property type="term" value="C:cytoplasm"/>
    <property type="evidence" value="ECO:0007669"/>
    <property type="project" value="UniProtKB-SubCell"/>
</dbReference>
<dbReference type="PANTHER" id="PTHR11046:SF0">
    <property type="entry name" value="OLIGORIBONUCLEASE, MITOCHONDRIAL"/>
    <property type="match status" value="1"/>
</dbReference>
<evidence type="ECO:0000256" key="3">
    <source>
        <dbReference type="ARBA" id="ARBA00022801"/>
    </source>
</evidence>
<dbReference type="InterPro" id="IPR012337">
    <property type="entry name" value="RNaseH-like_sf"/>
</dbReference>
<evidence type="ECO:0000256" key="5">
    <source>
        <dbReference type="ARBA" id="ARBA00070964"/>
    </source>
</evidence>
<dbReference type="GO" id="GO:0003676">
    <property type="term" value="F:nucleic acid binding"/>
    <property type="evidence" value="ECO:0007669"/>
    <property type="project" value="InterPro"/>
</dbReference>
<comment type="subcellular location">
    <subcellularLocation>
        <location evidence="6">Cytoplasm</location>
    </subcellularLocation>
</comment>
<keyword evidence="9" id="KW-1185">Reference proteome</keyword>
<dbReference type="Gene3D" id="3.30.420.10">
    <property type="entry name" value="Ribonuclease H-like superfamily/Ribonuclease H"/>
    <property type="match status" value="1"/>
</dbReference>
<dbReference type="PANTHER" id="PTHR11046">
    <property type="entry name" value="OLIGORIBONUCLEASE, MITOCHONDRIAL"/>
    <property type="match status" value="1"/>
</dbReference>
<evidence type="ECO:0000256" key="4">
    <source>
        <dbReference type="ARBA" id="ARBA00022839"/>
    </source>
</evidence>
<evidence type="ECO:0000259" key="7">
    <source>
        <dbReference type="SMART" id="SM00479"/>
    </source>
</evidence>
<dbReference type="InterPro" id="IPR036397">
    <property type="entry name" value="RNaseH_sf"/>
</dbReference>
<dbReference type="SMART" id="SM00479">
    <property type="entry name" value="EXOIII"/>
    <property type="match status" value="1"/>
</dbReference>
<keyword evidence="2 6" id="KW-0540">Nuclease</keyword>
<evidence type="ECO:0000256" key="1">
    <source>
        <dbReference type="ARBA" id="ARBA00009921"/>
    </source>
</evidence>
<accession>A0A518CY19</accession>
<dbReference type="CDD" id="cd06135">
    <property type="entry name" value="Orn"/>
    <property type="match status" value="1"/>
</dbReference>
<sequence length="183" mass="21124">MPVAKHPIVWMDLEMSGLDPEVERILEIAVIVTDSDLEIIAEGPELVVHQPDELLAAMDGWNTDHHGASGLTERVRASTISEADAEEQVLAFVREHCEARTAPLAGNSIWQDRRFLGRYMPRLEGYLHYRIVDVSTVKELAYRWRPEVMEHVPRKRELHRALEDIKESIEELRYYRSALFGRP</sequence>
<dbReference type="HAMAP" id="MF_00045">
    <property type="entry name" value="Oligoribonuclease"/>
    <property type="match status" value="1"/>
</dbReference>
<evidence type="ECO:0000313" key="8">
    <source>
        <dbReference type="EMBL" id="QDU84124.1"/>
    </source>
</evidence>
<comment type="function">
    <text evidence="6">3'-to-5' exoribonuclease specific for small oligoribonucleotides.</text>
</comment>
<gene>
    <name evidence="6 8" type="primary">orn</name>
    <name evidence="8" type="ORF">Pla163_12280</name>
</gene>
<dbReference type="FunFam" id="3.30.420.10:FF:000003">
    <property type="entry name" value="Oligoribonuclease"/>
    <property type="match status" value="1"/>
</dbReference>
<feature type="domain" description="Exonuclease" evidence="7">
    <location>
        <begin position="7"/>
        <end position="181"/>
    </location>
</feature>
<dbReference type="OrthoDB" id="9801329at2"/>
<comment type="similarity">
    <text evidence="1 6">Belongs to the oligoribonuclease family.</text>
</comment>
<dbReference type="SUPFAM" id="SSF53098">
    <property type="entry name" value="Ribonuclease H-like"/>
    <property type="match status" value="1"/>
</dbReference>